<dbReference type="InterPro" id="IPR007168">
    <property type="entry name" value="Phageshock_PspC_N"/>
</dbReference>
<keyword evidence="2" id="KW-1003">Cell membrane</keyword>
<evidence type="ECO:0000256" key="6">
    <source>
        <dbReference type="SAM" id="MobiDB-lite"/>
    </source>
</evidence>
<reference evidence="9 10" key="1">
    <citation type="submission" date="2018-08" db="EMBL/GenBank/DDBJ databases">
        <title>Actinomadura jelena sp. nov., a novel Actinomycete isolated from soil in Chad.</title>
        <authorList>
            <person name="Shi L."/>
        </authorList>
    </citation>
    <scope>NUCLEOTIDE SEQUENCE [LARGE SCALE GENOMIC DNA]</scope>
    <source>
        <strain evidence="9 10">NEAU-G17</strain>
    </source>
</reference>
<evidence type="ECO:0000259" key="8">
    <source>
        <dbReference type="Pfam" id="PF04024"/>
    </source>
</evidence>
<proteinExistence type="predicted"/>
<dbReference type="EMBL" id="QURH01000938">
    <property type="protein sequence ID" value="RFU37673.1"/>
    <property type="molecule type" value="Genomic_DNA"/>
</dbReference>
<dbReference type="InterPro" id="IPR052027">
    <property type="entry name" value="PspC"/>
</dbReference>
<gene>
    <name evidence="9" type="ORF">DZF91_31680</name>
</gene>
<keyword evidence="10" id="KW-1185">Reference proteome</keyword>
<evidence type="ECO:0000313" key="9">
    <source>
        <dbReference type="EMBL" id="RFU37673.1"/>
    </source>
</evidence>
<dbReference type="Pfam" id="PF04024">
    <property type="entry name" value="PspC"/>
    <property type="match status" value="1"/>
</dbReference>
<evidence type="ECO:0000256" key="7">
    <source>
        <dbReference type="SAM" id="Phobius"/>
    </source>
</evidence>
<comment type="subcellular location">
    <subcellularLocation>
        <location evidence="1">Cell membrane</location>
        <topology evidence="1">Single-pass membrane protein</topology>
    </subcellularLocation>
</comment>
<dbReference type="GO" id="GO:0005886">
    <property type="term" value="C:plasma membrane"/>
    <property type="evidence" value="ECO:0007669"/>
    <property type="project" value="UniProtKB-SubCell"/>
</dbReference>
<keyword evidence="4 7" id="KW-1133">Transmembrane helix</keyword>
<dbReference type="PANTHER" id="PTHR33885:SF3">
    <property type="entry name" value="PHAGE SHOCK PROTEIN C"/>
    <property type="match status" value="1"/>
</dbReference>
<organism evidence="9 10">
    <name type="scientific">Actinomadura logoneensis</name>
    <dbReference type="NCBI Taxonomy" id="2293572"/>
    <lineage>
        <taxon>Bacteria</taxon>
        <taxon>Bacillati</taxon>
        <taxon>Actinomycetota</taxon>
        <taxon>Actinomycetes</taxon>
        <taxon>Streptosporangiales</taxon>
        <taxon>Thermomonosporaceae</taxon>
        <taxon>Actinomadura</taxon>
    </lineage>
</organism>
<feature type="compositionally biased region" description="Basic and acidic residues" evidence="6">
    <location>
        <begin position="1"/>
        <end position="10"/>
    </location>
</feature>
<evidence type="ECO:0000256" key="2">
    <source>
        <dbReference type="ARBA" id="ARBA00022475"/>
    </source>
</evidence>
<evidence type="ECO:0000313" key="10">
    <source>
        <dbReference type="Proteomes" id="UP000261811"/>
    </source>
</evidence>
<comment type="caution">
    <text evidence="9">The sequence shown here is derived from an EMBL/GenBank/DDBJ whole genome shotgun (WGS) entry which is preliminary data.</text>
</comment>
<dbReference type="AlphaFoldDB" id="A0A372JCC9"/>
<sequence>MDGMDSDQRQDAAVPPPAGGLPRLARHTEGRFLAGVCSGLGLRTGVDPVVYRVGFGVLTLAHGQGILLYILAALFMPDRPDGMSVAERLFRRRFDAAGVLTVLGLLLGASVLLSVVGSGVSTDAVAVLTVFGLVLLVAHARGVNLVEVARTLPERLAGHPPTTPAEREFRPAPPQGAPLPDGMVDLSTLGPSGAPGAAR</sequence>
<feature type="region of interest" description="Disordered" evidence="6">
    <location>
        <begin position="1"/>
        <end position="23"/>
    </location>
</feature>
<dbReference type="PANTHER" id="PTHR33885">
    <property type="entry name" value="PHAGE SHOCK PROTEIN C"/>
    <property type="match status" value="1"/>
</dbReference>
<evidence type="ECO:0000256" key="5">
    <source>
        <dbReference type="ARBA" id="ARBA00023136"/>
    </source>
</evidence>
<feature type="non-terminal residue" evidence="9">
    <location>
        <position position="199"/>
    </location>
</feature>
<dbReference type="Proteomes" id="UP000261811">
    <property type="component" value="Unassembled WGS sequence"/>
</dbReference>
<evidence type="ECO:0000256" key="3">
    <source>
        <dbReference type="ARBA" id="ARBA00022692"/>
    </source>
</evidence>
<evidence type="ECO:0000256" key="1">
    <source>
        <dbReference type="ARBA" id="ARBA00004162"/>
    </source>
</evidence>
<name>A0A372JCC9_9ACTN</name>
<feature type="region of interest" description="Disordered" evidence="6">
    <location>
        <begin position="155"/>
        <end position="199"/>
    </location>
</feature>
<evidence type="ECO:0000256" key="4">
    <source>
        <dbReference type="ARBA" id="ARBA00022989"/>
    </source>
</evidence>
<keyword evidence="5 7" id="KW-0472">Membrane</keyword>
<keyword evidence="3 7" id="KW-0812">Transmembrane</keyword>
<feature type="transmembrane region" description="Helical" evidence="7">
    <location>
        <begin position="49"/>
        <end position="75"/>
    </location>
</feature>
<feature type="transmembrane region" description="Helical" evidence="7">
    <location>
        <begin position="96"/>
        <end position="118"/>
    </location>
</feature>
<feature type="domain" description="Phage shock protein PspC N-terminal" evidence="8">
    <location>
        <begin position="23"/>
        <end position="78"/>
    </location>
</feature>
<accession>A0A372JCC9</accession>
<protein>
    <submittedName>
        <fullName evidence="9">PspC domain-containing protein</fullName>
    </submittedName>
</protein>
<feature type="transmembrane region" description="Helical" evidence="7">
    <location>
        <begin position="124"/>
        <end position="146"/>
    </location>
</feature>